<geneLocation type="mitochondrion" evidence="1"/>
<proteinExistence type="predicted"/>
<reference evidence="1" key="1">
    <citation type="journal article" date="2015" name="Genome Biol. Evol.">
        <title>Organellar Genomes of White Spruce (Picea glauca): Assembly and Annotation.</title>
        <authorList>
            <person name="Jackman S.D."/>
            <person name="Warren R.L."/>
            <person name="Gibb E.A."/>
            <person name="Vandervalk B.P."/>
            <person name="Mohamadi H."/>
            <person name="Chu J."/>
            <person name="Raymond A."/>
            <person name="Pleasance S."/>
            <person name="Coope R."/>
            <person name="Wildung M.R."/>
            <person name="Ritland C.E."/>
            <person name="Bousquet J."/>
            <person name="Jones S.J."/>
            <person name="Bohlmann J."/>
            <person name="Birol I."/>
        </authorList>
    </citation>
    <scope>NUCLEOTIDE SEQUENCE [LARGE SCALE GENOMIC DNA]</scope>
    <source>
        <tissue evidence="1">Flushing bud</tissue>
    </source>
</reference>
<keyword evidence="1" id="KW-0496">Mitochondrion</keyword>
<protein>
    <submittedName>
        <fullName evidence="1">Uncharacterized protein</fullName>
    </submittedName>
</protein>
<evidence type="ECO:0000313" key="1">
    <source>
        <dbReference type="EMBL" id="KUM47494.1"/>
    </source>
</evidence>
<comment type="caution">
    <text evidence="1">The sequence shown here is derived from an EMBL/GenBank/DDBJ whole genome shotgun (WGS) entry which is preliminary data.</text>
</comment>
<organism evidence="1">
    <name type="scientific">Picea glauca</name>
    <name type="common">White spruce</name>
    <name type="synonym">Pinus glauca</name>
    <dbReference type="NCBI Taxonomy" id="3330"/>
    <lineage>
        <taxon>Eukaryota</taxon>
        <taxon>Viridiplantae</taxon>
        <taxon>Streptophyta</taxon>
        <taxon>Embryophyta</taxon>
        <taxon>Tracheophyta</taxon>
        <taxon>Spermatophyta</taxon>
        <taxon>Pinopsida</taxon>
        <taxon>Pinidae</taxon>
        <taxon>Conifers I</taxon>
        <taxon>Pinales</taxon>
        <taxon>Pinaceae</taxon>
        <taxon>Picea</taxon>
    </lineage>
</organism>
<accession>A0A101LY33</accession>
<gene>
    <name evidence="1" type="ORF">ABT39_MTgene5680</name>
</gene>
<dbReference type="AlphaFoldDB" id="A0A101LY33"/>
<sequence>MLHMILKYGINVCNASSFLQSIRGRNDCSVSESVVRGMGNSLSWVSHA</sequence>
<name>A0A101LY33_PICGL</name>
<dbReference type="EMBL" id="LKAM01000007">
    <property type="protein sequence ID" value="KUM47494.1"/>
    <property type="molecule type" value="Genomic_DNA"/>
</dbReference>